<dbReference type="SUPFAM" id="SSF47203">
    <property type="entry name" value="Acyl-CoA dehydrogenase C-terminal domain-like"/>
    <property type="match status" value="1"/>
</dbReference>
<evidence type="ECO:0000313" key="8">
    <source>
        <dbReference type="EMBL" id="QYC40214.1"/>
    </source>
</evidence>
<evidence type="ECO:0000256" key="5">
    <source>
        <dbReference type="ARBA" id="ARBA00023002"/>
    </source>
</evidence>
<evidence type="ECO:0000259" key="6">
    <source>
        <dbReference type="Pfam" id="PF00441"/>
    </source>
</evidence>
<dbReference type="EMBL" id="CP068985">
    <property type="protein sequence ID" value="QYC40214.1"/>
    <property type="molecule type" value="Genomic_DNA"/>
</dbReference>
<dbReference type="InterPro" id="IPR036250">
    <property type="entry name" value="AcylCo_DH-like_C"/>
</dbReference>
<accession>A0ABX8U0G2</accession>
<evidence type="ECO:0000313" key="9">
    <source>
        <dbReference type="Proteomes" id="UP000824681"/>
    </source>
</evidence>
<proteinExistence type="inferred from homology"/>
<dbReference type="PANTHER" id="PTHR43884">
    <property type="entry name" value="ACYL-COA DEHYDROGENASE"/>
    <property type="match status" value="1"/>
</dbReference>
<sequence>MTDWQLLAPDEDSLALADTARAQFRSLHGPAVMRAGLDGEVPGGWEAVADGGYADIGMPEEVGGVGRMIDLVVMLEEAGRALLTAPLLASALAFRTQVAAGVHREDFRRAPAGFGIAEGIVDGDGRCRVGRVHVLGGHGAAAFTLVVKGPDRGWVVVVDAGAEGVEPVGQATLIDPSRPLPAYRLGSEWEEGGEGSAVGGPGAGGVAGVACVECREVPLGELERVLAGARVCVAADLLGIAAGALDGAVEHVLQRRQFGQVIGAFQGVKHQVADAYTAVERARSLVYGAALSLGEEADVAVRDCLLANAVAAETAVRVASLFTQLMGAMGVTFEADCHLFLRRAHQTACLLGEPDALYLAAARIERRISR</sequence>
<feature type="domain" description="Acyl-CoA dehydrogenase/oxidase C-terminal" evidence="6">
    <location>
        <begin position="225"/>
        <end position="352"/>
    </location>
</feature>
<evidence type="ECO:0000256" key="1">
    <source>
        <dbReference type="ARBA" id="ARBA00001974"/>
    </source>
</evidence>
<evidence type="ECO:0000256" key="4">
    <source>
        <dbReference type="ARBA" id="ARBA00022827"/>
    </source>
</evidence>
<protein>
    <submittedName>
        <fullName evidence="8">Acyl-CoA dehydrogenase, short-chain specific</fullName>
        <ecNumber evidence="8">1.3.8.1</ecNumber>
    </submittedName>
</protein>
<keyword evidence="5 8" id="KW-0560">Oxidoreductase</keyword>
<evidence type="ECO:0000256" key="2">
    <source>
        <dbReference type="ARBA" id="ARBA00009347"/>
    </source>
</evidence>
<dbReference type="InterPro" id="IPR009100">
    <property type="entry name" value="AcylCoA_DH/oxidase_NM_dom_sf"/>
</dbReference>
<name>A0ABX8U0G2_9ACTN</name>
<dbReference type="SUPFAM" id="SSF56645">
    <property type="entry name" value="Acyl-CoA dehydrogenase NM domain-like"/>
    <property type="match status" value="1"/>
</dbReference>
<dbReference type="PANTHER" id="PTHR43884:SF20">
    <property type="entry name" value="ACYL-COA DEHYDROGENASE FADE28"/>
    <property type="match status" value="1"/>
</dbReference>
<dbReference type="Proteomes" id="UP000824681">
    <property type="component" value="Chromosome"/>
</dbReference>
<comment type="similarity">
    <text evidence="2">Belongs to the acyl-CoA dehydrogenase family.</text>
</comment>
<dbReference type="InterPro" id="IPR037069">
    <property type="entry name" value="AcylCoA_DH/ox_N_sf"/>
</dbReference>
<evidence type="ECO:0000259" key="7">
    <source>
        <dbReference type="Pfam" id="PF02771"/>
    </source>
</evidence>
<comment type="cofactor">
    <cofactor evidence="1">
        <name>FAD</name>
        <dbReference type="ChEBI" id="CHEBI:57692"/>
    </cofactor>
</comment>
<dbReference type="Gene3D" id="1.20.140.10">
    <property type="entry name" value="Butyryl-CoA Dehydrogenase, subunit A, domain 3"/>
    <property type="match status" value="1"/>
</dbReference>
<dbReference type="InterPro" id="IPR013786">
    <property type="entry name" value="AcylCoA_DH/ox_N"/>
</dbReference>
<gene>
    <name evidence="8" type="ORF">Nocox_12980</name>
</gene>
<dbReference type="InterPro" id="IPR009075">
    <property type="entry name" value="AcylCo_DH/oxidase_C"/>
</dbReference>
<organism evidence="8 9">
    <name type="scientific">Nonomuraea coxensis DSM 45129</name>
    <dbReference type="NCBI Taxonomy" id="1122611"/>
    <lineage>
        <taxon>Bacteria</taxon>
        <taxon>Bacillati</taxon>
        <taxon>Actinomycetota</taxon>
        <taxon>Actinomycetes</taxon>
        <taxon>Streptosporangiales</taxon>
        <taxon>Streptosporangiaceae</taxon>
        <taxon>Nonomuraea</taxon>
    </lineage>
</organism>
<dbReference type="GO" id="GO:0016937">
    <property type="term" value="F:short-chain fatty acyl-CoA dehydrogenase activity"/>
    <property type="evidence" value="ECO:0007669"/>
    <property type="project" value="UniProtKB-EC"/>
</dbReference>
<reference evidence="8 9" key="1">
    <citation type="journal article" date="2021" name="ACS Chem. Biol.">
        <title>Genomic-Led Discovery of a Novel Glycopeptide Antibiotic by Nonomuraea coxensis DSM 45129.</title>
        <authorList>
            <person name="Yushchuk O."/>
            <person name="Vior N.M."/>
            <person name="Andreo-Vidal A."/>
            <person name="Berini F."/>
            <person name="Ruckert C."/>
            <person name="Busche T."/>
            <person name="Binda E."/>
            <person name="Kalinowski J."/>
            <person name="Truman A.W."/>
            <person name="Marinelli F."/>
        </authorList>
    </citation>
    <scope>NUCLEOTIDE SEQUENCE [LARGE SCALE GENOMIC DNA]</scope>
    <source>
        <strain evidence="8 9">DSM 45129</strain>
    </source>
</reference>
<dbReference type="EC" id="1.3.8.1" evidence="8"/>
<dbReference type="Gene3D" id="1.10.540.10">
    <property type="entry name" value="Acyl-CoA dehydrogenase/oxidase, N-terminal domain"/>
    <property type="match status" value="1"/>
</dbReference>
<keyword evidence="4" id="KW-0274">FAD</keyword>
<keyword evidence="3" id="KW-0285">Flavoprotein</keyword>
<feature type="domain" description="Acyl-CoA dehydrogenase/oxidase N-terminal" evidence="7">
    <location>
        <begin position="11"/>
        <end position="87"/>
    </location>
</feature>
<dbReference type="Pfam" id="PF02771">
    <property type="entry name" value="Acyl-CoA_dh_N"/>
    <property type="match status" value="1"/>
</dbReference>
<evidence type="ECO:0000256" key="3">
    <source>
        <dbReference type="ARBA" id="ARBA00022630"/>
    </source>
</evidence>
<dbReference type="Pfam" id="PF00441">
    <property type="entry name" value="Acyl-CoA_dh_1"/>
    <property type="match status" value="1"/>
</dbReference>
<keyword evidence="9" id="KW-1185">Reference proteome</keyword>
<dbReference type="RefSeq" id="WP_020546167.1">
    <property type="nucleotide sequence ID" value="NZ_CP068985.1"/>
</dbReference>